<accession>A0ABT2SZF9</accession>
<dbReference type="PANTHER" id="PTHR43280">
    <property type="entry name" value="ARAC-FAMILY TRANSCRIPTIONAL REGULATOR"/>
    <property type="match status" value="1"/>
</dbReference>
<dbReference type="RefSeq" id="WP_262572222.1">
    <property type="nucleotide sequence ID" value="NZ_JAOQKJ010000001.1"/>
</dbReference>
<keyword evidence="10" id="KW-1185">Reference proteome</keyword>
<dbReference type="PANTHER" id="PTHR43280:SF28">
    <property type="entry name" value="HTH-TYPE TRANSCRIPTIONAL ACTIVATOR RHAS"/>
    <property type="match status" value="1"/>
</dbReference>
<evidence type="ECO:0000256" key="3">
    <source>
        <dbReference type="ARBA" id="ARBA00023125"/>
    </source>
</evidence>
<organism evidence="9 10">
    <name type="scientific">Suilimivivens aceti</name>
    <dbReference type="NCBI Taxonomy" id="2981774"/>
    <lineage>
        <taxon>Bacteria</taxon>
        <taxon>Bacillati</taxon>
        <taxon>Bacillota</taxon>
        <taxon>Clostridia</taxon>
        <taxon>Lachnospirales</taxon>
        <taxon>Lachnospiraceae</taxon>
        <taxon>Suilimivivens</taxon>
    </lineage>
</organism>
<evidence type="ECO:0000256" key="6">
    <source>
        <dbReference type="PROSITE-ProRule" id="PRU00169"/>
    </source>
</evidence>
<dbReference type="SUPFAM" id="SSF46689">
    <property type="entry name" value="Homeodomain-like"/>
    <property type="match status" value="2"/>
</dbReference>
<dbReference type="PROSITE" id="PS50110">
    <property type="entry name" value="RESPONSE_REGULATORY"/>
    <property type="match status" value="1"/>
</dbReference>
<feature type="modified residue" description="4-aspartylphosphate" evidence="6">
    <location>
        <position position="55"/>
    </location>
</feature>
<keyword evidence="3" id="KW-0238">DNA-binding</keyword>
<dbReference type="Pfam" id="PF00072">
    <property type="entry name" value="Response_reg"/>
    <property type="match status" value="1"/>
</dbReference>
<feature type="domain" description="HTH araC/xylS-type" evidence="7">
    <location>
        <begin position="430"/>
        <end position="528"/>
    </location>
</feature>
<name>A0ABT2SZF9_9FIRM</name>
<dbReference type="InterPro" id="IPR018062">
    <property type="entry name" value="HTH_AraC-typ_CS"/>
</dbReference>
<keyword evidence="6" id="KW-0597">Phosphoprotein</keyword>
<dbReference type="InterPro" id="IPR041522">
    <property type="entry name" value="CdaR_GGDEF"/>
</dbReference>
<keyword evidence="2" id="KW-0805">Transcription regulation</keyword>
<sequence>MYRIMLADDEGIVIDSLKFIIEKEFGDLCEIQYAKTGRSVIELAESFRPDIAVMDIQMPGINGIDAIREIKKSNSSTVFIVMSAYDKFDYAQEAISLGVLEYITKPMERKRILAVLKKAMEIIDREKEKRKRELLVKEKLETVVPIIESGLISNILLQEHFEEDIENYKTLLGIDSGYAYMVAVVCGDEQQGNHMTNAVGSSVRMQNHYQEVRTILKEYFNCYVGSVMANKLAVLVPYEKEAMDYNERIELIEKAREAVRYLRKRTDISFRIGFGSVGEMRDMADSYTQALRVLVESTGSVAHVDDLPIRCEYAGDYPIKLEKRLFEEIENGEINNATASAKSFFDWMMESGSGLMDIRLKVLEFVLWSEHIAYEKGGMIYQLNIRSDYLPGIMSIEDPERLRLWFTDKIAEACRNIQSKRSEKSGSVIEEAMRYIRENYNRDISLDEVSREVNISPYYFSKLFKDSTEQNFIEYLTNLRMDKAKELLLTTDSSMKEICSMVGYADPNYFSRTFKKNIGVTPTEYKENKGDTVG</sequence>
<feature type="domain" description="Response regulatory" evidence="8">
    <location>
        <begin position="3"/>
        <end position="120"/>
    </location>
</feature>
<dbReference type="SMART" id="SM00342">
    <property type="entry name" value="HTH_ARAC"/>
    <property type="match status" value="1"/>
</dbReference>
<dbReference type="SUPFAM" id="SSF52172">
    <property type="entry name" value="CheY-like"/>
    <property type="match status" value="1"/>
</dbReference>
<dbReference type="Proteomes" id="UP001652432">
    <property type="component" value="Unassembled WGS sequence"/>
</dbReference>
<dbReference type="InterPro" id="IPR018060">
    <property type="entry name" value="HTH_AraC"/>
</dbReference>
<dbReference type="InterPro" id="IPR001789">
    <property type="entry name" value="Sig_transdc_resp-reg_receiver"/>
</dbReference>
<dbReference type="Gene3D" id="1.10.10.60">
    <property type="entry name" value="Homeodomain-like"/>
    <property type="match status" value="2"/>
</dbReference>
<protein>
    <recommendedName>
        <fullName evidence="1">Stage 0 sporulation protein A homolog</fullName>
    </recommendedName>
</protein>
<evidence type="ECO:0000259" key="7">
    <source>
        <dbReference type="PROSITE" id="PS01124"/>
    </source>
</evidence>
<evidence type="ECO:0000259" key="8">
    <source>
        <dbReference type="PROSITE" id="PS50110"/>
    </source>
</evidence>
<dbReference type="EMBL" id="JAOQKJ010000001">
    <property type="protein sequence ID" value="MCU6742929.1"/>
    <property type="molecule type" value="Genomic_DNA"/>
</dbReference>
<evidence type="ECO:0000256" key="2">
    <source>
        <dbReference type="ARBA" id="ARBA00023015"/>
    </source>
</evidence>
<evidence type="ECO:0000256" key="1">
    <source>
        <dbReference type="ARBA" id="ARBA00018672"/>
    </source>
</evidence>
<evidence type="ECO:0000256" key="5">
    <source>
        <dbReference type="ARBA" id="ARBA00024867"/>
    </source>
</evidence>
<evidence type="ECO:0000313" key="10">
    <source>
        <dbReference type="Proteomes" id="UP001652432"/>
    </source>
</evidence>
<evidence type="ECO:0000256" key="4">
    <source>
        <dbReference type="ARBA" id="ARBA00023163"/>
    </source>
</evidence>
<comment type="caution">
    <text evidence="9">The sequence shown here is derived from an EMBL/GenBank/DDBJ whole genome shotgun (WGS) entry which is preliminary data.</text>
</comment>
<gene>
    <name evidence="9" type="ORF">OCV77_00175</name>
</gene>
<reference evidence="9 10" key="1">
    <citation type="journal article" date="2021" name="ISME Commun">
        <title>Automated analysis of genomic sequences facilitates high-throughput and comprehensive description of bacteria.</title>
        <authorList>
            <person name="Hitch T.C.A."/>
        </authorList>
    </citation>
    <scope>NUCLEOTIDE SEQUENCE [LARGE SCALE GENOMIC DNA]</scope>
    <source>
        <strain evidence="9 10">Sanger_18</strain>
    </source>
</reference>
<dbReference type="Pfam" id="PF12833">
    <property type="entry name" value="HTH_18"/>
    <property type="match status" value="1"/>
</dbReference>
<proteinExistence type="predicted"/>
<dbReference type="PRINTS" id="PR00032">
    <property type="entry name" value="HTHARAC"/>
</dbReference>
<keyword evidence="4" id="KW-0804">Transcription</keyword>
<dbReference type="PROSITE" id="PS00041">
    <property type="entry name" value="HTH_ARAC_FAMILY_1"/>
    <property type="match status" value="1"/>
</dbReference>
<dbReference type="CDD" id="cd17536">
    <property type="entry name" value="REC_YesN-like"/>
    <property type="match status" value="1"/>
</dbReference>
<dbReference type="PROSITE" id="PS01124">
    <property type="entry name" value="HTH_ARAC_FAMILY_2"/>
    <property type="match status" value="1"/>
</dbReference>
<dbReference type="InterPro" id="IPR020449">
    <property type="entry name" value="Tscrpt_reg_AraC-type_HTH"/>
</dbReference>
<dbReference type="InterPro" id="IPR009057">
    <property type="entry name" value="Homeodomain-like_sf"/>
</dbReference>
<dbReference type="SMART" id="SM00448">
    <property type="entry name" value="REC"/>
    <property type="match status" value="1"/>
</dbReference>
<dbReference type="Pfam" id="PF17853">
    <property type="entry name" value="GGDEF_2"/>
    <property type="match status" value="1"/>
</dbReference>
<comment type="function">
    <text evidence="5">May play the central regulatory role in sporulation. It may be an element of the effector pathway responsible for the activation of sporulation genes in response to nutritional stress. Spo0A may act in concert with spo0H (a sigma factor) to control the expression of some genes that are critical to the sporulation process.</text>
</comment>
<evidence type="ECO:0000313" key="9">
    <source>
        <dbReference type="EMBL" id="MCU6742929.1"/>
    </source>
</evidence>
<dbReference type="Gene3D" id="3.40.50.2300">
    <property type="match status" value="1"/>
</dbReference>
<dbReference type="InterPro" id="IPR011006">
    <property type="entry name" value="CheY-like_superfamily"/>
</dbReference>